<proteinExistence type="predicted"/>
<dbReference type="AlphaFoldDB" id="A0A0A9DQX1"/>
<name>A0A0A9DQX1_ARUDO</name>
<reference evidence="1" key="1">
    <citation type="submission" date="2014-09" db="EMBL/GenBank/DDBJ databases">
        <authorList>
            <person name="Magalhaes I.L.F."/>
            <person name="Oliveira U."/>
            <person name="Santos F.R."/>
            <person name="Vidigal T.H.D.A."/>
            <person name="Brescovit A.D."/>
            <person name="Santos A.J."/>
        </authorList>
    </citation>
    <scope>NUCLEOTIDE SEQUENCE</scope>
    <source>
        <tissue evidence="1">Shoot tissue taken approximately 20 cm above the soil surface</tissue>
    </source>
</reference>
<protein>
    <submittedName>
        <fullName evidence="1">Uncharacterized protein</fullName>
    </submittedName>
</protein>
<reference evidence="1" key="2">
    <citation type="journal article" date="2015" name="Data Brief">
        <title>Shoot transcriptome of the giant reed, Arundo donax.</title>
        <authorList>
            <person name="Barrero R.A."/>
            <person name="Guerrero F.D."/>
            <person name="Moolhuijzen P."/>
            <person name="Goolsby J.A."/>
            <person name="Tidwell J."/>
            <person name="Bellgard S.E."/>
            <person name="Bellgard M.I."/>
        </authorList>
    </citation>
    <scope>NUCLEOTIDE SEQUENCE</scope>
    <source>
        <tissue evidence="1">Shoot tissue taken approximately 20 cm above the soil surface</tissue>
    </source>
</reference>
<accession>A0A0A9DQX1</accession>
<dbReference type="EMBL" id="GBRH01209835">
    <property type="protein sequence ID" value="JAD88060.1"/>
    <property type="molecule type" value="Transcribed_RNA"/>
</dbReference>
<organism evidence="1">
    <name type="scientific">Arundo donax</name>
    <name type="common">Giant reed</name>
    <name type="synonym">Donax arundinaceus</name>
    <dbReference type="NCBI Taxonomy" id="35708"/>
    <lineage>
        <taxon>Eukaryota</taxon>
        <taxon>Viridiplantae</taxon>
        <taxon>Streptophyta</taxon>
        <taxon>Embryophyta</taxon>
        <taxon>Tracheophyta</taxon>
        <taxon>Spermatophyta</taxon>
        <taxon>Magnoliopsida</taxon>
        <taxon>Liliopsida</taxon>
        <taxon>Poales</taxon>
        <taxon>Poaceae</taxon>
        <taxon>PACMAD clade</taxon>
        <taxon>Arundinoideae</taxon>
        <taxon>Arundineae</taxon>
        <taxon>Arundo</taxon>
    </lineage>
</organism>
<evidence type="ECO:0000313" key="1">
    <source>
        <dbReference type="EMBL" id="JAD88060.1"/>
    </source>
</evidence>
<sequence length="373" mass="41689">MSIQLCVPTIQVSLPWKTVVTGWESSDLDLPASGINSVYSDLTGGTEIPTLPCDSRYVNTDTCQSNSNVVSTGILGSDFGRTRFNSQITSNCSGWSRKRRIPNGFRRSSMDLREFGIARKDENYAGNSSVVNSSSAPVKCFKNKTRYGDNSARNKESRDKPVGYKTSDFVQKKIGTRARKQGTNAPLGIYMENPSVTGTMSTCSLPRNQFSFGQWSLSSGLPYAAYGVPYRTASAYKMSDRIYMTCGQEAATSPICSLEQQSDISGVHCLPVPIQSSATGYLTWEGSMYGTYQPYYFDAFQPLATPEWYSYTDTDLNAPQWEDRHWNYGHDMFPYGLYHFGSMLEYGSQNPQSIPQSAHTSYVPLIIRRRYFL</sequence>